<protein>
    <submittedName>
        <fullName evidence="1">Uncharacterized protein</fullName>
    </submittedName>
</protein>
<dbReference type="Proteomes" id="UP000179807">
    <property type="component" value="Unassembled WGS sequence"/>
</dbReference>
<comment type="caution">
    <text evidence="1">The sequence shown here is derived from an EMBL/GenBank/DDBJ whole genome shotgun (WGS) entry which is preliminary data.</text>
</comment>
<evidence type="ECO:0000313" key="2">
    <source>
        <dbReference type="Proteomes" id="UP000179807"/>
    </source>
</evidence>
<sequence length="176" mass="19659">MVKPGRPTKHIKAHYISWKEDETITFFKLDPKGNIIKENGKFIPECIKKIHAIESNAVTRLENNDSVDLIQSQVSSPISNDFKSFSLSEPITSFDSINSFQHSTDLPFSDDITPTGQISSLEPLDLYSHTFADSLNSDKISFEGISFFTTDIDSSSFFPNFISEIGLADVMIDIAN</sequence>
<dbReference type="RefSeq" id="XP_068348349.1">
    <property type="nucleotide sequence ID" value="XM_068490522.1"/>
</dbReference>
<accession>A0A1J4JD59</accession>
<evidence type="ECO:0000313" key="1">
    <source>
        <dbReference type="EMBL" id="OHS95212.1"/>
    </source>
</evidence>
<dbReference type="GeneID" id="94825226"/>
<name>A0A1J4JD59_9EUKA</name>
<dbReference type="AlphaFoldDB" id="A0A1J4JD59"/>
<keyword evidence="2" id="KW-1185">Reference proteome</keyword>
<reference evidence="1" key="1">
    <citation type="submission" date="2016-10" db="EMBL/GenBank/DDBJ databases">
        <authorList>
            <person name="Benchimol M."/>
            <person name="Almeida L.G."/>
            <person name="Vasconcelos A.T."/>
            <person name="Perreira-Neves A."/>
            <person name="Rosa I.A."/>
            <person name="Tasca T."/>
            <person name="Bogo M.R."/>
            <person name="de Souza W."/>
        </authorList>
    </citation>
    <scope>NUCLEOTIDE SEQUENCE [LARGE SCALE GENOMIC DNA]</scope>
    <source>
        <strain evidence="1">K</strain>
    </source>
</reference>
<organism evidence="1 2">
    <name type="scientific">Tritrichomonas foetus</name>
    <dbReference type="NCBI Taxonomy" id="1144522"/>
    <lineage>
        <taxon>Eukaryota</taxon>
        <taxon>Metamonada</taxon>
        <taxon>Parabasalia</taxon>
        <taxon>Tritrichomonadida</taxon>
        <taxon>Tritrichomonadidae</taxon>
        <taxon>Tritrichomonas</taxon>
    </lineage>
</organism>
<proteinExistence type="predicted"/>
<gene>
    <name evidence="1" type="ORF">TRFO_02159</name>
</gene>
<dbReference type="EMBL" id="MLAK01001259">
    <property type="protein sequence ID" value="OHS95212.1"/>
    <property type="molecule type" value="Genomic_DNA"/>
</dbReference>
<dbReference type="VEuPathDB" id="TrichDB:TRFO_02159"/>